<evidence type="ECO:0000313" key="3">
    <source>
        <dbReference type="Proteomes" id="UP000598997"/>
    </source>
</evidence>
<sequence length="56" mass="6316">MSSHQPGTDPQPDRGRDNEHRPDKGGRPVKPTTSAPKPTKKLSELNSEFWHDITPR</sequence>
<feature type="compositionally biased region" description="Low complexity" evidence="1">
    <location>
        <begin position="28"/>
        <end position="37"/>
    </location>
</feature>
<name>A0A917DED8_9SPHN</name>
<dbReference type="AlphaFoldDB" id="A0A917DED8"/>
<dbReference type="Proteomes" id="UP000598997">
    <property type="component" value="Unassembled WGS sequence"/>
</dbReference>
<accession>A0A917DED8</accession>
<evidence type="ECO:0000313" key="2">
    <source>
        <dbReference type="EMBL" id="GGD30516.1"/>
    </source>
</evidence>
<reference evidence="2 3" key="1">
    <citation type="journal article" date="2014" name="Int. J. Syst. Evol. Microbiol.">
        <title>Complete genome sequence of Corynebacterium casei LMG S-19264T (=DSM 44701T), isolated from a smear-ripened cheese.</title>
        <authorList>
            <consortium name="US DOE Joint Genome Institute (JGI-PGF)"/>
            <person name="Walter F."/>
            <person name="Albersmeier A."/>
            <person name="Kalinowski J."/>
            <person name="Ruckert C."/>
        </authorList>
    </citation>
    <scope>NUCLEOTIDE SEQUENCE [LARGE SCALE GENOMIC DNA]</scope>
    <source>
        <strain evidence="2 3">CGMCC 1.15358</strain>
    </source>
</reference>
<dbReference type="EMBL" id="BMIO01000001">
    <property type="protein sequence ID" value="GGD30516.1"/>
    <property type="molecule type" value="Genomic_DNA"/>
</dbReference>
<organism evidence="2 3">
    <name type="scientific">Croceicoccus pelagius</name>
    <dbReference type="NCBI Taxonomy" id="1703341"/>
    <lineage>
        <taxon>Bacteria</taxon>
        <taxon>Pseudomonadati</taxon>
        <taxon>Pseudomonadota</taxon>
        <taxon>Alphaproteobacteria</taxon>
        <taxon>Sphingomonadales</taxon>
        <taxon>Erythrobacteraceae</taxon>
        <taxon>Croceicoccus</taxon>
    </lineage>
</organism>
<protein>
    <submittedName>
        <fullName evidence="2">Uncharacterized protein</fullName>
    </submittedName>
</protein>
<proteinExistence type="predicted"/>
<gene>
    <name evidence="2" type="ORF">GCM10010989_00750</name>
</gene>
<keyword evidence="3" id="KW-1185">Reference proteome</keyword>
<feature type="region of interest" description="Disordered" evidence="1">
    <location>
        <begin position="1"/>
        <end position="56"/>
    </location>
</feature>
<evidence type="ECO:0000256" key="1">
    <source>
        <dbReference type="SAM" id="MobiDB-lite"/>
    </source>
</evidence>
<feature type="compositionally biased region" description="Basic and acidic residues" evidence="1">
    <location>
        <begin position="11"/>
        <end position="26"/>
    </location>
</feature>
<comment type="caution">
    <text evidence="2">The sequence shown here is derived from an EMBL/GenBank/DDBJ whole genome shotgun (WGS) entry which is preliminary data.</text>
</comment>